<evidence type="ECO:0000256" key="1">
    <source>
        <dbReference type="SAM" id="MobiDB-lite"/>
    </source>
</evidence>
<dbReference type="GO" id="GO:0030125">
    <property type="term" value="C:clathrin vesicle coat"/>
    <property type="evidence" value="ECO:0007669"/>
    <property type="project" value="TreeGrafter"/>
</dbReference>
<dbReference type="EMBL" id="CAXLJL010000933">
    <property type="protein sequence ID" value="CAL5141836.1"/>
    <property type="molecule type" value="Genomic_DNA"/>
</dbReference>
<feature type="region of interest" description="Disordered" evidence="1">
    <location>
        <begin position="412"/>
        <end position="433"/>
    </location>
</feature>
<dbReference type="Pfam" id="PF01417">
    <property type="entry name" value="ENTH"/>
    <property type="match status" value="1"/>
</dbReference>
<dbReference type="PANTHER" id="PTHR12276:SF45">
    <property type="entry name" value="CLATHRIN INTERACTOR 1"/>
    <property type="match status" value="1"/>
</dbReference>
<sequence>MLRDLYNKSKEIADKLTNVVMNYTEVEAKVREATSDEPWGPRSQLMLQIAQYTFTHSTYLEVMGTLWRRLHSETPSWRRIYKSLLLLDFLLKNGSESVANGVRDHIYDLRTLDSFQSYDENGKDQGVNVRMKVQEIIDLIQDSERLQMEREKAKATRHIYTGHFGSDHYGWGGSSGGGCGWNDSRSISHGYRPEANPRMVSEEMFEFPDAAVEMDGTMGNDFSADRKHSGSHSTRSVAPSHSERESAAPPAKPAVVRRTKNLTSGDDTKSESTKCRPRPPSVSLVDSWDEVTTSKPDSSPVDLLNLDSSPNDTGISFPANTQSSDSFWPSSTSSAKISLPNGSIQPVKNNPLDGDFGDFVSANRSTAVLQPQTNFAVFSSVSPAITPTSWPISGASGNVTSTSTHQILSVAPTNGPEPSAVQMPGSAESSDKIGNTWKELGALGINLDALASPEKPTARAAAGPSLRELQQMKQQKAQMVNPPGGSRPSFSSSTPSAQPSSAPVPNFVRPPGFNRTPSGGVQPIPQSRIPLATSPGSPAAPASGTSSAQLLTDFPLIQ</sequence>
<feature type="compositionally biased region" description="Low complexity" evidence="1">
    <location>
        <begin position="482"/>
        <end position="505"/>
    </location>
</feature>
<comment type="caution">
    <text evidence="3">The sequence shown here is derived from an EMBL/GenBank/DDBJ whole genome shotgun (WGS) entry which is preliminary data.</text>
</comment>
<dbReference type="GO" id="GO:0030276">
    <property type="term" value="F:clathrin binding"/>
    <property type="evidence" value="ECO:0007669"/>
    <property type="project" value="TreeGrafter"/>
</dbReference>
<accession>A0AAV2TXU3</accession>
<dbReference type="InterPro" id="IPR008942">
    <property type="entry name" value="ENTH_VHS"/>
</dbReference>
<dbReference type="GO" id="GO:0005768">
    <property type="term" value="C:endosome"/>
    <property type="evidence" value="ECO:0007669"/>
    <property type="project" value="TreeGrafter"/>
</dbReference>
<feature type="compositionally biased region" description="Low complexity" evidence="1">
    <location>
        <begin position="532"/>
        <end position="548"/>
    </location>
</feature>
<dbReference type="Proteomes" id="UP001497525">
    <property type="component" value="Unassembled WGS sequence"/>
</dbReference>
<evidence type="ECO:0000313" key="3">
    <source>
        <dbReference type="EMBL" id="CAL5141836.1"/>
    </source>
</evidence>
<dbReference type="AlphaFoldDB" id="A0AAV2TXU3"/>
<dbReference type="FunFam" id="1.25.40.90:FF:000006">
    <property type="entry name" value="Clathrin interactor 1"/>
    <property type="match status" value="1"/>
</dbReference>
<protein>
    <recommendedName>
        <fullName evidence="2">ENTH domain-containing protein</fullName>
    </recommendedName>
</protein>
<dbReference type="Gene3D" id="1.25.40.90">
    <property type="match status" value="1"/>
</dbReference>
<feature type="domain" description="ENTH" evidence="2">
    <location>
        <begin position="18"/>
        <end position="150"/>
    </location>
</feature>
<dbReference type="PROSITE" id="PS50942">
    <property type="entry name" value="ENTH"/>
    <property type="match status" value="1"/>
</dbReference>
<dbReference type="GO" id="GO:0005543">
    <property type="term" value="F:phospholipid binding"/>
    <property type="evidence" value="ECO:0007669"/>
    <property type="project" value="TreeGrafter"/>
</dbReference>
<proteinExistence type="predicted"/>
<organism evidence="3 4">
    <name type="scientific">Calicophoron daubneyi</name>
    <name type="common">Rumen fluke</name>
    <name type="synonym">Paramphistomum daubneyi</name>
    <dbReference type="NCBI Taxonomy" id="300641"/>
    <lineage>
        <taxon>Eukaryota</taxon>
        <taxon>Metazoa</taxon>
        <taxon>Spiralia</taxon>
        <taxon>Lophotrochozoa</taxon>
        <taxon>Platyhelminthes</taxon>
        <taxon>Trematoda</taxon>
        <taxon>Digenea</taxon>
        <taxon>Plagiorchiida</taxon>
        <taxon>Pronocephalata</taxon>
        <taxon>Paramphistomoidea</taxon>
        <taxon>Paramphistomidae</taxon>
        <taxon>Calicophoron</taxon>
    </lineage>
</organism>
<feature type="region of interest" description="Disordered" evidence="1">
    <location>
        <begin position="454"/>
        <end position="558"/>
    </location>
</feature>
<dbReference type="InterPro" id="IPR013809">
    <property type="entry name" value="ENTH"/>
</dbReference>
<feature type="region of interest" description="Disordered" evidence="1">
    <location>
        <begin position="216"/>
        <end position="305"/>
    </location>
</feature>
<dbReference type="SUPFAM" id="SSF48464">
    <property type="entry name" value="ENTH/VHS domain"/>
    <property type="match status" value="1"/>
</dbReference>
<dbReference type="PANTHER" id="PTHR12276">
    <property type="entry name" value="EPSIN/ENT-RELATED"/>
    <property type="match status" value="1"/>
</dbReference>
<dbReference type="GO" id="GO:0006897">
    <property type="term" value="P:endocytosis"/>
    <property type="evidence" value="ECO:0007669"/>
    <property type="project" value="TreeGrafter"/>
</dbReference>
<reference evidence="3" key="1">
    <citation type="submission" date="2024-06" db="EMBL/GenBank/DDBJ databases">
        <authorList>
            <person name="Liu X."/>
            <person name="Lenzi L."/>
            <person name="Haldenby T S."/>
            <person name="Uol C."/>
        </authorList>
    </citation>
    <scope>NUCLEOTIDE SEQUENCE</scope>
</reference>
<evidence type="ECO:0000259" key="2">
    <source>
        <dbReference type="PROSITE" id="PS50942"/>
    </source>
</evidence>
<dbReference type="SMART" id="SM00273">
    <property type="entry name" value="ENTH"/>
    <property type="match status" value="1"/>
</dbReference>
<name>A0AAV2TXU3_CALDB</name>
<evidence type="ECO:0000313" key="4">
    <source>
        <dbReference type="Proteomes" id="UP001497525"/>
    </source>
</evidence>
<gene>
    <name evidence="3" type="ORF">CDAUBV1_LOCUS17140</name>
</gene>
<dbReference type="GO" id="GO:0005886">
    <property type="term" value="C:plasma membrane"/>
    <property type="evidence" value="ECO:0007669"/>
    <property type="project" value="TreeGrafter"/>
</dbReference>